<dbReference type="PATRIC" id="fig|1299334.3.peg.226"/>
<dbReference type="EMBL" id="JAOB01000004">
    <property type="protein sequence ID" value="EUA78697.1"/>
    <property type="molecule type" value="Genomic_DNA"/>
</dbReference>
<accession>X8ECQ1</accession>
<sequence>MAEVLRACVIAKIGRCRRPFGWGCSRTLRKIAEANPRNPKLHAW</sequence>
<proteinExistence type="predicted"/>
<evidence type="ECO:0000313" key="1">
    <source>
        <dbReference type="EMBL" id="EUA78697.1"/>
    </source>
</evidence>
<reference evidence="1" key="1">
    <citation type="submission" date="2014-01" db="EMBL/GenBank/DDBJ databases">
        <authorList>
            <person name="Brown-Elliot B."/>
            <person name="Wallace R."/>
            <person name="Lenaerts A."/>
            <person name="Ordway D."/>
            <person name="DeGroote M.A."/>
            <person name="Parker T."/>
            <person name="Sizemore C."/>
            <person name="Tallon L.J."/>
            <person name="Sadzewicz L.K."/>
            <person name="Sengamalay N."/>
            <person name="Fraser C.M."/>
            <person name="Hine E."/>
            <person name="Shefchek K.A."/>
            <person name="Das S.P."/>
            <person name="Tettelin H."/>
        </authorList>
    </citation>
    <scope>NUCLEOTIDE SEQUENCE [LARGE SCALE GENOMIC DNA]</scope>
    <source>
        <strain evidence="1">4042</strain>
    </source>
</reference>
<comment type="caution">
    <text evidence="1">The sequence shown here is derived from an EMBL/GenBank/DDBJ whole genome shotgun (WGS) entry which is preliminary data.</text>
</comment>
<organism evidence="1">
    <name type="scientific">Mycobacterium xenopi 4042</name>
    <dbReference type="NCBI Taxonomy" id="1299334"/>
    <lineage>
        <taxon>Bacteria</taxon>
        <taxon>Bacillati</taxon>
        <taxon>Actinomycetota</taxon>
        <taxon>Actinomycetes</taxon>
        <taxon>Mycobacteriales</taxon>
        <taxon>Mycobacteriaceae</taxon>
        <taxon>Mycobacterium</taxon>
    </lineage>
</organism>
<name>X8ECQ1_MYCXE</name>
<dbReference type="AlphaFoldDB" id="X8ECQ1"/>
<protein>
    <submittedName>
        <fullName evidence="1">Uncharacterized protein</fullName>
    </submittedName>
</protein>
<gene>
    <name evidence="1" type="ORF">I553_2988</name>
</gene>